<evidence type="ECO:0000256" key="1">
    <source>
        <dbReference type="ARBA" id="ARBA00009018"/>
    </source>
</evidence>
<dbReference type="InterPro" id="IPR027417">
    <property type="entry name" value="P-loop_NTPase"/>
</dbReference>
<evidence type="ECO:0000313" key="10">
    <source>
        <dbReference type="EMBL" id="VBB08753.1"/>
    </source>
</evidence>
<dbReference type="CDD" id="cd02022">
    <property type="entry name" value="DPCK"/>
    <property type="match status" value="1"/>
</dbReference>
<keyword evidence="3 8" id="KW-0808">Transferase</keyword>
<dbReference type="HAMAP" id="MF_00376">
    <property type="entry name" value="Dephospho_CoA_kinase"/>
    <property type="match status" value="1"/>
</dbReference>
<comment type="subcellular location">
    <subcellularLocation>
        <location evidence="8">Cytoplasm</location>
    </subcellularLocation>
</comment>
<dbReference type="EMBL" id="UPPP01000094">
    <property type="protein sequence ID" value="VBB08753.1"/>
    <property type="molecule type" value="Genomic_DNA"/>
</dbReference>
<evidence type="ECO:0000256" key="3">
    <source>
        <dbReference type="ARBA" id="ARBA00022679"/>
    </source>
</evidence>
<evidence type="ECO:0000256" key="7">
    <source>
        <dbReference type="ARBA" id="ARBA00022993"/>
    </source>
</evidence>
<dbReference type="SUPFAM" id="SSF52540">
    <property type="entry name" value="P-loop containing nucleoside triphosphate hydrolases"/>
    <property type="match status" value="1"/>
</dbReference>
<gene>
    <name evidence="8" type="primary">coaE</name>
    <name evidence="10" type="ORF">LUCI_4032</name>
</gene>
<keyword evidence="4 8" id="KW-0547">Nucleotide-binding</keyword>
<dbReference type="UniPathway" id="UPA00241">
    <property type="reaction ID" value="UER00356"/>
</dbReference>
<dbReference type="AlphaFoldDB" id="A0A498RF86"/>
<keyword evidence="7 8" id="KW-0173">Coenzyme A biosynthesis</keyword>
<keyword evidence="11" id="KW-1185">Reference proteome</keyword>
<feature type="binding site" evidence="8">
    <location>
        <begin position="12"/>
        <end position="17"/>
    </location>
    <ligand>
        <name>ATP</name>
        <dbReference type="ChEBI" id="CHEBI:30616"/>
    </ligand>
</feature>
<accession>A0A498RF86</accession>
<protein>
    <recommendedName>
        <fullName evidence="8 9">Dephospho-CoA kinase</fullName>
        <ecNumber evidence="8 9">2.7.1.24</ecNumber>
    </recommendedName>
    <alternativeName>
        <fullName evidence="8">Dephosphocoenzyme A kinase</fullName>
    </alternativeName>
</protein>
<organism evidence="10 11">
    <name type="scientific">Lucifera butyrica</name>
    <dbReference type="NCBI Taxonomy" id="1351585"/>
    <lineage>
        <taxon>Bacteria</taxon>
        <taxon>Bacillati</taxon>
        <taxon>Bacillota</taxon>
        <taxon>Negativicutes</taxon>
        <taxon>Veillonellales</taxon>
        <taxon>Veillonellaceae</taxon>
        <taxon>Lucifera</taxon>
    </lineage>
</organism>
<keyword evidence="2 8" id="KW-0963">Cytoplasm</keyword>
<dbReference type="PANTHER" id="PTHR10695">
    <property type="entry name" value="DEPHOSPHO-COA KINASE-RELATED"/>
    <property type="match status" value="1"/>
</dbReference>
<dbReference type="GO" id="GO:0005524">
    <property type="term" value="F:ATP binding"/>
    <property type="evidence" value="ECO:0007669"/>
    <property type="project" value="UniProtKB-UniRule"/>
</dbReference>
<evidence type="ECO:0000256" key="4">
    <source>
        <dbReference type="ARBA" id="ARBA00022741"/>
    </source>
</evidence>
<name>A0A498RF86_9FIRM</name>
<dbReference type="GO" id="GO:0005737">
    <property type="term" value="C:cytoplasm"/>
    <property type="evidence" value="ECO:0007669"/>
    <property type="project" value="UniProtKB-SubCell"/>
</dbReference>
<dbReference type="EC" id="2.7.1.24" evidence="8 9"/>
<keyword evidence="5 8" id="KW-0418">Kinase</keyword>
<comment type="catalytic activity">
    <reaction evidence="8">
        <text>3'-dephospho-CoA + ATP = ADP + CoA + H(+)</text>
        <dbReference type="Rhea" id="RHEA:18245"/>
        <dbReference type="ChEBI" id="CHEBI:15378"/>
        <dbReference type="ChEBI" id="CHEBI:30616"/>
        <dbReference type="ChEBI" id="CHEBI:57287"/>
        <dbReference type="ChEBI" id="CHEBI:57328"/>
        <dbReference type="ChEBI" id="CHEBI:456216"/>
        <dbReference type="EC" id="2.7.1.24"/>
    </reaction>
</comment>
<dbReference type="Gene3D" id="3.40.50.300">
    <property type="entry name" value="P-loop containing nucleotide triphosphate hydrolases"/>
    <property type="match status" value="1"/>
</dbReference>
<evidence type="ECO:0000256" key="8">
    <source>
        <dbReference type="HAMAP-Rule" id="MF_00376"/>
    </source>
</evidence>
<reference evidence="10 11" key="1">
    <citation type="submission" date="2018-06" db="EMBL/GenBank/DDBJ databases">
        <authorList>
            <person name="Strepis N."/>
        </authorList>
    </citation>
    <scope>NUCLEOTIDE SEQUENCE [LARGE SCALE GENOMIC DNA]</scope>
    <source>
        <strain evidence="10">LUCI</strain>
    </source>
</reference>
<dbReference type="Proteomes" id="UP000277811">
    <property type="component" value="Unassembled WGS sequence"/>
</dbReference>
<evidence type="ECO:0000256" key="5">
    <source>
        <dbReference type="ARBA" id="ARBA00022777"/>
    </source>
</evidence>
<dbReference type="FunFam" id="3.40.50.300:FF:000991">
    <property type="entry name" value="Dephospho-CoA kinase"/>
    <property type="match status" value="1"/>
</dbReference>
<dbReference type="PANTHER" id="PTHR10695:SF46">
    <property type="entry name" value="BIFUNCTIONAL COENZYME A SYNTHASE-RELATED"/>
    <property type="match status" value="1"/>
</dbReference>
<comment type="similarity">
    <text evidence="1 8">Belongs to the CoaE family.</text>
</comment>
<evidence type="ECO:0000256" key="6">
    <source>
        <dbReference type="ARBA" id="ARBA00022840"/>
    </source>
</evidence>
<dbReference type="InterPro" id="IPR001977">
    <property type="entry name" value="Depp_CoAkinase"/>
</dbReference>
<dbReference type="Pfam" id="PF01121">
    <property type="entry name" value="CoaE"/>
    <property type="match status" value="1"/>
</dbReference>
<dbReference type="GO" id="GO:0004140">
    <property type="term" value="F:dephospho-CoA kinase activity"/>
    <property type="evidence" value="ECO:0007669"/>
    <property type="project" value="UniProtKB-UniRule"/>
</dbReference>
<evidence type="ECO:0000256" key="2">
    <source>
        <dbReference type="ARBA" id="ARBA00022490"/>
    </source>
</evidence>
<dbReference type="NCBIfam" id="TIGR00152">
    <property type="entry name" value="dephospho-CoA kinase"/>
    <property type="match status" value="1"/>
</dbReference>
<evidence type="ECO:0000313" key="11">
    <source>
        <dbReference type="Proteomes" id="UP000277811"/>
    </source>
</evidence>
<dbReference type="PROSITE" id="PS51219">
    <property type="entry name" value="DPCK"/>
    <property type="match status" value="1"/>
</dbReference>
<evidence type="ECO:0000256" key="9">
    <source>
        <dbReference type="NCBIfam" id="TIGR00152"/>
    </source>
</evidence>
<keyword evidence="6 8" id="KW-0067">ATP-binding</keyword>
<dbReference type="GO" id="GO:0015937">
    <property type="term" value="P:coenzyme A biosynthetic process"/>
    <property type="evidence" value="ECO:0007669"/>
    <property type="project" value="UniProtKB-UniRule"/>
</dbReference>
<proteinExistence type="inferred from homology"/>
<comment type="function">
    <text evidence="8">Catalyzes the phosphorylation of the 3'-hydroxyl group of dephosphocoenzyme A to form coenzyme A.</text>
</comment>
<comment type="pathway">
    <text evidence="8">Cofactor biosynthesis; coenzyme A biosynthesis; CoA from (R)-pantothenate: step 5/5.</text>
</comment>
<dbReference type="RefSeq" id="WP_207858127.1">
    <property type="nucleotide sequence ID" value="NZ_UPPP01000094.1"/>
</dbReference>
<sequence length="208" mass="23624">MMFVIGLTGGISSGKSTVEGILSKLGAYIIDTDRIAREVVQPQKTAWREIVQCFGERVLALDGTIDRKALGEIVFKDSNFRQRLEEITHPRILECVRQEMAEAEQKGIRILVLDVPLLIEAGWRHMADEVWVVYVDSATQRSRLMKRDGIPCEQAQQRIRAQMNLEDKVRHGDVVIDNSGNLAQTTEQVVTAWRRINNNLLIINSEDK</sequence>